<reference evidence="8 9" key="1">
    <citation type="submission" date="2019-06" db="EMBL/GenBank/DDBJ databases">
        <title>Persicimonas caeni gen. nov., sp. nov., a predatory bacterium isolated from solar saltern.</title>
        <authorList>
            <person name="Wang S."/>
        </authorList>
    </citation>
    <scope>NUCLEOTIDE SEQUENCE [LARGE SCALE GENOMIC DNA]</scope>
    <source>
        <strain evidence="8 9">YN101</strain>
    </source>
</reference>
<proteinExistence type="predicted"/>
<evidence type="ECO:0000256" key="3">
    <source>
        <dbReference type="ARBA" id="ARBA00022777"/>
    </source>
</evidence>
<dbReference type="SUPFAM" id="SSF56112">
    <property type="entry name" value="Protein kinase-like (PK-like)"/>
    <property type="match status" value="1"/>
</dbReference>
<dbReference type="Proteomes" id="UP000315995">
    <property type="component" value="Chromosome"/>
</dbReference>
<name>A0A4Y6PT60_PERCE</name>
<keyword evidence="8" id="KW-0723">Serine/threonine-protein kinase</keyword>
<evidence type="ECO:0000313" key="9">
    <source>
        <dbReference type="Proteomes" id="UP000315995"/>
    </source>
</evidence>
<dbReference type="Pfam" id="PF00069">
    <property type="entry name" value="Pkinase"/>
    <property type="match status" value="1"/>
</dbReference>
<dbReference type="GO" id="GO:0004674">
    <property type="term" value="F:protein serine/threonine kinase activity"/>
    <property type="evidence" value="ECO:0007669"/>
    <property type="project" value="UniProtKB-KW"/>
</dbReference>
<keyword evidence="6" id="KW-1133">Transmembrane helix</keyword>
<sequence>MMPHDPSEHVENMPGVGDLIGGRYRLESVIGHGALGTVMRAQHITMGGEFAVKLLRPEISNHPTIRRRLIQRVHQAQALHHPNNCRLYDFGQAAGSLYLVSELLYGATLQTIIERGAPYPVGWVIDIGMQMLDGLGEAHDQNFVHRNLKPRNVFLLPRRHGGQQVKILDYGLASSLDSLPQDDEEDDDREAEICGTAAYLAPETLVKQVSGKPTDVYAVGLILIEMLTGEQVFRGDSLAQVLYRQIHTSVRLPAKLAWTSLGKVLLKAVSKHPDNRFPDADAFYDALEQASDTTASYFRLDPSDLEPEDEPMSPDLLARLLKKQRRGRRSDRDGGDGGDDSDADDAEPEAFSQSSAGSFSQREEASSVFPLTPPPIPMPHRQPKADPSPGPPGRRLRGRDASDEGSRAPGMRVTHPLREVGEAETFPRMSFPRHRAQAPSEFDDRQFDDSQATAVGRAQHWRRWLAHQWAVAVEPLGRGGWARRAPLVAFTLLLSLAGVGLYLILS</sequence>
<keyword evidence="1" id="KW-0808">Transferase</keyword>
<evidence type="ECO:0000256" key="5">
    <source>
        <dbReference type="SAM" id="MobiDB-lite"/>
    </source>
</evidence>
<keyword evidence="9" id="KW-1185">Reference proteome</keyword>
<accession>A0A5B8Y450</accession>
<gene>
    <name evidence="8" type="ORF">FIV42_12320</name>
</gene>
<dbReference type="PANTHER" id="PTHR43289:SF34">
    <property type="entry name" value="SERINE_THREONINE-PROTEIN KINASE YBDM-RELATED"/>
    <property type="match status" value="1"/>
</dbReference>
<keyword evidence="3 8" id="KW-0418">Kinase</keyword>
<accession>A0A4Y6PT60</accession>
<dbReference type="OrthoDB" id="9801841at2"/>
<dbReference type="InterPro" id="IPR011009">
    <property type="entry name" value="Kinase-like_dom_sf"/>
</dbReference>
<feature type="compositionally biased region" description="Acidic residues" evidence="5">
    <location>
        <begin position="336"/>
        <end position="348"/>
    </location>
</feature>
<evidence type="ECO:0000256" key="1">
    <source>
        <dbReference type="ARBA" id="ARBA00022679"/>
    </source>
</evidence>
<organism evidence="8 9">
    <name type="scientific">Persicimonas caeni</name>
    <dbReference type="NCBI Taxonomy" id="2292766"/>
    <lineage>
        <taxon>Bacteria</taxon>
        <taxon>Deltaproteobacteria</taxon>
        <taxon>Bradymonadales</taxon>
        <taxon>Bradymonadaceae</taxon>
        <taxon>Persicimonas</taxon>
    </lineage>
</organism>
<dbReference type="CDD" id="cd14014">
    <property type="entry name" value="STKc_PknB_like"/>
    <property type="match status" value="1"/>
</dbReference>
<evidence type="ECO:0000256" key="4">
    <source>
        <dbReference type="ARBA" id="ARBA00022840"/>
    </source>
</evidence>
<dbReference type="GO" id="GO:0005524">
    <property type="term" value="F:ATP binding"/>
    <property type="evidence" value="ECO:0007669"/>
    <property type="project" value="UniProtKB-KW"/>
</dbReference>
<evidence type="ECO:0000259" key="7">
    <source>
        <dbReference type="PROSITE" id="PS50011"/>
    </source>
</evidence>
<feature type="domain" description="Protein kinase" evidence="7">
    <location>
        <begin position="24"/>
        <end position="298"/>
    </location>
</feature>
<keyword evidence="6" id="KW-0812">Transmembrane</keyword>
<dbReference type="PROSITE" id="PS50011">
    <property type="entry name" value="PROTEIN_KINASE_DOM"/>
    <property type="match status" value="1"/>
</dbReference>
<feature type="compositionally biased region" description="Low complexity" evidence="5">
    <location>
        <begin position="350"/>
        <end position="360"/>
    </location>
</feature>
<feature type="transmembrane region" description="Helical" evidence="6">
    <location>
        <begin position="487"/>
        <end position="505"/>
    </location>
</feature>
<dbReference type="RefSeq" id="WP_141197981.1">
    <property type="nucleotide sequence ID" value="NZ_CP041186.1"/>
</dbReference>
<evidence type="ECO:0000313" key="8">
    <source>
        <dbReference type="EMBL" id="QDG51501.1"/>
    </source>
</evidence>
<dbReference type="Gene3D" id="3.30.200.20">
    <property type="entry name" value="Phosphorylase Kinase, domain 1"/>
    <property type="match status" value="1"/>
</dbReference>
<protein>
    <submittedName>
        <fullName evidence="8">Serine/threonine protein kinase</fullName>
    </submittedName>
</protein>
<feature type="region of interest" description="Disordered" evidence="5">
    <location>
        <begin position="323"/>
        <end position="411"/>
    </location>
</feature>
<keyword evidence="4" id="KW-0067">ATP-binding</keyword>
<keyword evidence="2" id="KW-0547">Nucleotide-binding</keyword>
<evidence type="ECO:0000256" key="2">
    <source>
        <dbReference type="ARBA" id="ARBA00022741"/>
    </source>
</evidence>
<dbReference type="EMBL" id="CP041186">
    <property type="protein sequence ID" value="QDG51501.1"/>
    <property type="molecule type" value="Genomic_DNA"/>
</dbReference>
<dbReference type="PANTHER" id="PTHR43289">
    <property type="entry name" value="MITOGEN-ACTIVATED PROTEIN KINASE KINASE KINASE 20-RELATED"/>
    <property type="match status" value="1"/>
</dbReference>
<keyword evidence="6" id="KW-0472">Membrane</keyword>
<dbReference type="AlphaFoldDB" id="A0A4Y6PT60"/>
<dbReference type="Gene3D" id="1.10.510.10">
    <property type="entry name" value="Transferase(Phosphotransferase) domain 1"/>
    <property type="match status" value="1"/>
</dbReference>
<dbReference type="InterPro" id="IPR000719">
    <property type="entry name" value="Prot_kinase_dom"/>
</dbReference>
<feature type="compositionally biased region" description="Pro residues" evidence="5">
    <location>
        <begin position="371"/>
        <end position="392"/>
    </location>
</feature>
<evidence type="ECO:0000256" key="6">
    <source>
        <dbReference type="SAM" id="Phobius"/>
    </source>
</evidence>